<evidence type="ECO:0000256" key="2">
    <source>
        <dbReference type="ARBA" id="ARBA00009721"/>
    </source>
</evidence>
<dbReference type="Proteomes" id="UP000034127">
    <property type="component" value="Unassembled WGS sequence"/>
</dbReference>
<dbReference type="InterPro" id="IPR015424">
    <property type="entry name" value="PyrdxlP-dep_Trfase"/>
</dbReference>
<dbReference type="InterPro" id="IPR001597">
    <property type="entry name" value="ArAA_b-elim_lyase/Thr_aldolase"/>
</dbReference>
<dbReference type="GO" id="GO:0016830">
    <property type="term" value="F:carbon-carbon lyase activity"/>
    <property type="evidence" value="ECO:0007669"/>
    <property type="project" value="InterPro"/>
</dbReference>
<dbReference type="Gene3D" id="3.90.1150.10">
    <property type="entry name" value="Aspartate Aminotransferase, domain 1"/>
    <property type="match status" value="1"/>
</dbReference>
<name>A0A0G0BRL0_9BACT</name>
<dbReference type="InterPro" id="IPR011166">
    <property type="entry name" value="Beta-eliminating_lyase"/>
</dbReference>
<keyword evidence="4" id="KW-0456">Lyase</keyword>
<dbReference type="AlphaFoldDB" id="A0A0G0BRL0"/>
<sequence>MLIKLSDGRSLPIELHRIKIVQKTELQPIDLRFKKIIEAGCNTFILKSRDVFIDMLTDSGTNAMSDNQLAAMMVADDAYAGSESFFKLQSAIKDVLGFKLVLPVHQGRAAEHLISRVLIKPGDTVIMNYHFTTSKVHVLFAGGMVEELCIDEALNTESIHPFKGNMDIEKLKNSIKNHGREKIAFIRMEATTNLLGGQPFSMDNLKKVKKIAEINKIPLVIDGSLIAENAILIKRREKGFEKKSVETIIHEIMSLADIFYFSGRKSSSSRGGAIATNNKELFDRMAPFLPVFEGFFTYGGMSSKEMEAMAVGIREMADDDVAGTVLDFVQFFVNRCVEEKIPVVTPAGGLACHVDAKKFLSHVPQSEYPAGALAAAMFLVSGVRGMERGTISMERDKDGREVMADIELLRLAVPRRVFTASHIEFAVDRLKWLIKNRHLVHGLKFFEEPPVLRFFVGKLKPVDDWMERLVIKFKKDFGEDA</sequence>
<dbReference type="InterPro" id="IPR015422">
    <property type="entry name" value="PyrdxlP-dep_Trfase_small"/>
</dbReference>
<comment type="cofactor">
    <cofactor evidence="1 5">
        <name>pyridoxal 5'-phosphate</name>
        <dbReference type="ChEBI" id="CHEBI:597326"/>
    </cofactor>
</comment>
<feature type="domain" description="Aromatic amino acid beta-eliminating lyase/threonine aldolase" evidence="6">
    <location>
        <begin position="54"/>
        <end position="426"/>
    </location>
</feature>
<dbReference type="PATRIC" id="fig|1618485.3.peg.830"/>
<protein>
    <submittedName>
        <fullName evidence="7">Tryptophanase</fullName>
    </submittedName>
</protein>
<dbReference type="Pfam" id="PF01212">
    <property type="entry name" value="Beta_elim_lyase"/>
    <property type="match status" value="1"/>
</dbReference>
<dbReference type="PANTHER" id="PTHR32325:SF4">
    <property type="entry name" value="TRYPTOPHANASE"/>
    <property type="match status" value="1"/>
</dbReference>
<organism evidence="7 8">
    <name type="scientific">Candidatus Roizmanbacteria bacterium GW2011_GWC2_35_12</name>
    <dbReference type="NCBI Taxonomy" id="1618485"/>
    <lineage>
        <taxon>Bacteria</taxon>
        <taxon>Candidatus Roizmaniibacteriota</taxon>
    </lineage>
</organism>
<dbReference type="PIRSF" id="PIRSF001386">
    <property type="entry name" value="Trpase"/>
    <property type="match status" value="1"/>
</dbReference>
<comment type="caution">
    <text evidence="7">The sequence shown here is derived from an EMBL/GenBank/DDBJ whole genome shotgun (WGS) entry which is preliminary data.</text>
</comment>
<dbReference type="Gene3D" id="3.40.640.10">
    <property type="entry name" value="Type I PLP-dependent aspartate aminotransferase-like (Major domain)"/>
    <property type="match status" value="1"/>
</dbReference>
<accession>A0A0G0BRL0</accession>
<evidence type="ECO:0000256" key="4">
    <source>
        <dbReference type="ARBA" id="ARBA00023239"/>
    </source>
</evidence>
<dbReference type="EMBL" id="LBPX01000035">
    <property type="protein sequence ID" value="KKP66276.1"/>
    <property type="molecule type" value="Genomic_DNA"/>
</dbReference>
<reference evidence="7 8" key="1">
    <citation type="journal article" date="2015" name="Nature">
        <title>rRNA introns, odd ribosomes, and small enigmatic genomes across a large radiation of phyla.</title>
        <authorList>
            <person name="Brown C.T."/>
            <person name="Hug L.A."/>
            <person name="Thomas B.C."/>
            <person name="Sharon I."/>
            <person name="Castelle C.J."/>
            <person name="Singh A."/>
            <person name="Wilkins M.J."/>
            <person name="Williams K.H."/>
            <person name="Banfield J.F."/>
        </authorList>
    </citation>
    <scope>NUCLEOTIDE SEQUENCE [LARGE SCALE GENOMIC DNA]</scope>
</reference>
<proteinExistence type="inferred from homology"/>
<dbReference type="NCBIfam" id="NF009709">
    <property type="entry name" value="PRK13238.1"/>
    <property type="match status" value="1"/>
</dbReference>
<dbReference type="PANTHER" id="PTHR32325">
    <property type="entry name" value="BETA-ELIMINATING LYASE-LIKE PROTEIN-RELATED"/>
    <property type="match status" value="1"/>
</dbReference>
<keyword evidence="3 5" id="KW-0663">Pyridoxal phosphate</keyword>
<dbReference type="GO" id="GO:0009072">
    <property type="term" value="P:aromatic amino acid metabolic process"/>
    <property type="evidence" value="ECO:0007669"/>
    <property type="project" value="InterPro"/>
</dbReference>
<evidence type="ECO:0000256" key="1">
    <source>
        <dbReference type="ARBA" id="ARBA00001933"/>
    </source>
</evidence>
<dbReference type="InterPro" id="IPR015421">
    <property type="entry name" value="PyrdxlP-dep_Trfase_major"/>
</dbReference>
<comment type="similarity">
    <text evidence="2">Belongs to the beta-eliminating lyase family.</text>
</comment>
<feature type="modified residue" description="N6-(pyridoxal phosphate)lysine" evidence="5">
    <location>
        <position position="265"/>
    </location>
</feature>
<evidence type="ECO:0000313" key="8">
    <source>
        <dbReference type="Proteomes" id="UP000034127"/>
    </source>
</evidence>
<dbReference type="SUPFAM" id="SSF53383">
    <property type="entry name" value="PLP-dependent transferases"/>
    <property type="match status" value="1"/>
</dbReference>
<evidence type="ECO:0000259" key="6">
    <source>
        <dbReference type="Pfam" id="PF01212"/>
    </source>
</evidence>
<evidence type="ECO:0000313" key="7">
    <source>
        <dbReference type="EMBL" id="KKP66276.1"/>
    </source>
</evidence>
<evidence type="ECO:0000256" key="3">
    <source>
        <dbReference type="ARBA" id="ARBA00022898"/>
    </source>
</evidence>
<evidence type="ECO:0000256" key="5">
    <source>
        <dbReference type="PIRSR" id="PIRSR611166-50"/>
    </source>
</evidence>
<gene>
    <name evidence="7" type="ORF">UR63_C0035G0003</name>
</gene>